<evidence type="ECO:0000313" key="2">
    <source>
        <dbReference type="Proteomes" id="UP000034803"/>
    </source>
</evidence>
<dbReference type="EMBL" id="LBOI01000009">
    <property type="protein sequence ID" value="KKP31436.1"/>
    <property type="molecule type" value="Genomic_DNA"/>
</dbReference>
<name>A0A0F9YYA6_9BACT</name>
<proteinExistence type="predicted"/>
<sequence>MKSIFKKFFSEIKRMADNYSSLILILILIVLIAPYAFQLTNKLKNNYVLNKRFKVELREREIEKLKQENVNNKINNLIQQYNIETLTSGGFVKLLYEYLDAKSDIERYYKDYNLSCADLANGVEYKSDSTFFNDIDFSRFTRDIAIENCQIANSTKGHYEQFIKEKGLIEKLISENQNNTDLEIRDFISNISRQLVSINLKLSLLD</sequence>
<gene>
    <name evidence="1" type="ORF">UR21_C0009G0017</name>
</gene>
<organism evidence="1 2">
    <name type="scientific">Candidatus Woesebacteria bacterium GW2011_GWC2_31_9</name>
    <dbReference type="NCBI Taxonomy" id="1618586"/>
    <lineage>
        <taxon>Bacteria</taxon>
        <taxon>Candidatus Woeseibacteriota</taxon>
    </lineage>
</organism>
<accession>A0A0F9YYA6</accession>
<dbReference type="Proteomes" id="UP000034803">
    <property type="component" value="Unassembled WGS sequence"/>
</dbReference>
<protein>
    <submittedName>
        <fullName evidence="1">Uncharacterized protein</fullName>
    </submittedName>
</protein>
<evidence type="ECO:0000313" key="1">
    <source>
        <dbReference type="EMBL" id="KKP31436.1"/>
    </source>
</evidence>
<dbReference type="AlphaFoldDB" id="A0A0F9YYA6"/>
<comment type="caution">
    <text evidence="1">The sequence shown here is derived from an EMBL/GenBank/DDBJ whole genome shotgun (WGS) entry which is preliminary data.</text>
</comment>
<reference evidence="1 2" key="1">
    <citation type="journal article" date="2015" name="Nature">
        <title>rRNA introns, odd ribosomes, and small enigmatic genomes across a large radiation of phyla.</title>
        <authorList>
            <person name="Brown C.T."/>
            <person name="Hug L.A."/>
            <person name="Thomas B.C."/>
            <person name="Sharon I."/>
            <person name="Castelle C.J."/>
            <person name="Singh A."/>
            <person name="Wilkins M.J."/>
            <person name="Williams K.H."/>
            <person name="Banfield J.F."/>
        </authorList>
    </citation>
    <scope>NUCLEOTIDE SEQUENCE [LARGE SCALE GENOMIC DNA]</scope>
</reference>